<dbReference type="PANTHER" id="PTHR42698:SF1">
    <property type="entry name" value="GTPASE ERA, MITOCHONDRIAL"/>
    <property type="match status" value="1"/>
</dbReference>
<reference evidence="2" key="1">
    <citation type="submission" date="2021-03" db="EMBL/GenBank/DDBJ databases">
        <title>Pengzhenrongella sicca gen. nov., sp. nov., a new member of suborder Micrococcineae isolated from High-Arctic tundra soil.</title>
        <authorList>
            <person name="Peng F."/>
        </authorList>
    </citation>
    <scope>NUCLEOTIDE SEQUENCE</scope>
    <source>
        <strain evidence="2">LRZ-2</strain>
    </source>
</reference>
<protein>
    <submittedName>
        <fullName evidence="2">50S ribosome-binding GTPase</fullName>
    </submittedName>
</protein>
<evidence type="ECO:0000259" key="1">
    <source>
        <dbReference type="Pfam" id="PF01926"/>
    </source>
</evidence>
<feature type="domain" description="G" evidence="1">
    <location>
        <begin position="80"/>
        <end position="183"/>
    </location>
</feature>
<sequence length="557" mass="57908">MGAVSYSPEHDVTDVAAPPAPVAPSLLDAVRDLRRDVEATSFPLDIDGVDAARASRTRLLDQLSDHLLPRLAELSAPAIVVLAGSTGAGKSTLVNSLLGTEVSEAGVLRPTTRQAVIAHHPDDGELLAGHPVLEDVKVVSHESVPRGVALLDAPDLDSVLESNRATAHRLLEAADLWLFVTTAARYGDALPWQVLAGAMERGASVAMVLNRVPVESLPAVRGDLLVRLRERGMQGVPLFVVPDAGPQQGPLSTASVAPIKRWLTMLAGPDRARAVIARTLRGSLGALRPWVDTQADAVQDQVDAADALRAAIGAALSGPTDAARAAVHRGVVADGAVTARWTELVAGAGRFAHVVRPSGRIRAARRRTTRLREASVGPLLADLQQAAVANLERAGAAAERELRERLSARGAPDGAAGFVASWPSDDRRSARATRADSIATAWIDGARLAVLAALAEGDPRALKRSARAAKALGDRALAALVLAAAAGLAPAAELLTELLGDAGDALRDQLRAELEAHAAAQVEAEGAALAALLDVPDLAADAASRLRLRFAVLRGLT</sequence>
<dbReference type="GO" id="GO:0005829">
    <property type="term" value="C:cytosol"/>
    <property type="evidence" value="ECO:0007669"/>
    <property type="project" value="TreeGrafter"/>
</dbReference>
<dbReference type="GO" id="GO:0005525">
    <property type="term" value="F:GTP binding"/>
    <property type="evidence" value="ECO:0007669"/>
    <property type="project" value="InterPro"/>
</dbReference>
<dbReference type="PANTHER" id="PTHR42698">
    <property type="entry name" value="GTPASE ERA"/>
    <property type="match status" value="1"/>
</dbReference>
<dbReference type="EMBL" id="CP071868">
    <property type="protein sequence ID" value="QTE31338.1"/>
    <property type="molecule type" value="Genomic_DNA"/>
</dbReference>
<dbReference type="GO" id="GO:0019843">
    <property type="term" value="F:rRNA binding"/>
    <property type="evidence" value="ECO:0007669"/>
    <property type="project" value="TreeGrafter"/>
</dbReference>
<name>A0A8A4ZP36_9MICO</name>
<dbReference type="InterPro" id="IPR027417">
    <property type="entry name" value="P-loop_NTPase"/>
</dbReference>
<evidence type="ECO:0000313" key="2">
    <source>
        <dbReference type="EMBL" id="QTE31338.1"/>
    </source>
</evidence>
<dbReference type="InterPro" id="IPR005662">
    <property type="entry name" value="GTPase_Era-like"/>
</dbReference>
<dbReference type="InterPro" id="IPR006073">
    <property type="entry name" value="GTP-bd"/>
</dbReference>
<dbReference type="Proteomes" id="UP000663937">
    <property type="component" value="Chromosome"/>
</dbReference>
<accession>A0A8A4ZP36</accession>
<keyword evidence="3" id="KW-1185">Reference proteome</keyword>
<dbReference type="Gene3D" id="3.40.50.300">
    <property type="entry name" value="P-loop containing nucleotide triphosphate hydrolases"/>
    <property type="match status" value="1"/>
</dbReference>
<dbReference type="AlphaFoldDB" id="A0A8A4ZP36"/>
<evidence type="ECO:0000313" key="3">
    <source>
        <dbReference type="Proteomes" id="UP000663937"/>
    </source>
</evidence>
<dbReference type="GO" id="GO:0043024">
    <property type="term" value="F:ribosomal small subunit binding"/>
    <property type="evidence" value="ECO:0007669"/>
    <property type="project" value="TreeGrafter"/>
</dbReference>
<organism evidence="2 3">
    <name type="scientific">Pengzhenrongella sicca</name>
    <dbReference type="NCBI Taxonomy" id="2819238"/>
    <lineage>
        <taxon>Bacteria</taxon>
        <taxon>Bacillati</taxon>
        <taxon>Actinomycetota</taxon>
        <taxon>Actinomycetes</taxon>
        <taxon>Micrococcales</taxon>
        <taxon>Pengzhenrongella</taxon>
    </lineage>
</organism>
<dbReference type="Pfam" id="PF01926">
    <property type="entry name" value="MMR_HSR1"/>
    <property type="match status" value="1"/>
</dbReference>
<dbReference type="GO" id="GO:0000028">
    <property type="term" value="P:ribosomal small subunit assembly"/>
    <property type="evidence" value="ECO:0007669"/>
    <property type="project" value="TreeGrafter"/>
</dbReference>
<dbReference type="KEGG" id="psic:J4E96_05455"/>
<proteinExistence type="predicted"/>
<dbReference type="SUPFAM" id="SSF52540">
    <property type="entry name" value="P-loop containing nucleoside triphosphate hydrolases"/>
    <property type="match status" value="1"/>
</dbReference>
<gene>
    <name evidence="2" type="ORF">J4E96_05455</name>
</gene>